<organism evidence="1">
    <name type="scientific">Brugia timori</name>
    <dbReference type="NCBI Taxonomy" id="42155"/>
    <lineage>
        <taxon>Eukaryota</taxon>
        <taxon>Metazoa</taxon>
        <taxon>Ecdysozoa</taxon>
        <taxon>Nematoda</taxon>
        <taxon>Chromadorea</taxon>
        <taxon>Rhabditida</taxon>
        <taxon>Spirurina</taxon>
        <taxon>Spiruromorpha</taxon>
        <taxon>Filarioidea</taxon>
        <taxon>Onchocercidae</taxon>
        <taxon>Brugia</taxon>
    </lineage>
</organism>
<accession>A0A0R3RAS5</accession>
<sequence>LYTDLVDCPSASKHYPAIGTIKICFDPTWCSGDRLTTVLCTPTFYERYSNSTHSSKSINSFKTLRN</sequence>
<evidence type="ECO:0000313" key="1">
    <source>
        <dbReference type="WBParaSite" id="BTMF_0001714101-mRNA-1"/>
    </source>
</evidence>
<dbReference type="AlphaFoldDB" id="A0A0R3RAS5"/>
<reference evidence="1" key="1">
    <citation type="submission" date="2017-02" db="UniProtKB">
        <authorList>
            <consortium name="WormBaseParasite"/>
        </authorList>
    </citation>
    <scope>IDENTIFICATION</scope>
</reference>
<dbReference type="WBParaSite" id="BTMF_0001714101-mRNA-1">
    <property type="protein sequence ID" value="BTMF_0001714101-mRNA-1"/>
    <property type="gene ID" value="BTMF_0001714101"/>
</dbReference>
<protein>
    <submittedName>
        <fullName evidence="1">Uncharacterized protein</fullName>
    </submittedName>
</protein>
<name>A0A0R3RAS5_9BILA</name>
<proteinExistence type="predicted"/>